<evidence type="ECO:0000313" key="2">
    <source>
        <dbReference type="Proteomes" id="UP000048965"/>
    </source>
</evidence>
<comment type="caution">
    <text evidence="1">The sequence shown here is derived from an EMBL/GenBank/DDBJ whole genome shotgun (WGS) entry which is preliminary data.</text>
</comment>
<accession>A0A0N7YLN5</accession>
<gene>
    <name evidence="1" type="ORF">TPA0598_05_00280</name>
</gene>
<reference evidence="1 2" key="2">
    <citation type="journal article" date="2015" name="Stand. Genomic Sci.">
        <title>Draft genome sequence of marine-derived Streptomyces sp. TP-A0598, a producer of anti-MRSA antibiotic lydicamycins.</title>
        <authorList>
            <person name="Komaki H."/>
            <person name="Ichikawa N."/>
            <person name="Hosoyama A."/>
            <person name="Fujita N."/>
            <person name="Igarashi Y."/>
        </authorList>
    </citation>
    <scope>NUCLEOTIDE SEQUENCE [LARGE SCALE GENOMIC DNA]</scope>
    <source>
        <strain evidence="1 2">NBRC 110027</strain>
    </source>
</reference>
<dbReference type="EMBL" id="BBNO01000005">
    <property type="protein sequence ID" value="GAO09307.1"/>
    <property type="molecule type" value="Genomic_DNA"/>
</dbReference>
<sequence>MIAAVVQDLVAPAVAQLAGRIPLSGSSYEWASPPANPEVSWGFGWLTFWPEAEPGAGVPCALPVGVARARARARARAGTGRGR</sequence>
<organism evidence="1 2">
    <name type="scientific">Streptomyces lydicamycinicus</name>
    <dbReference type="NCBI Taxonomy" id="1546107"/>
    <lineage>
        <taxon>Bacteria</taxon>
        <taxon>Bacillati</taxon>
        <taxon>Actinomycetota</taxon>
        <taxon>Actinomycetes</taxon>
        <taxon>Kitasatosporales</taxon>
        <taxon>Streptomycetaceae</taxon>
        <taxon>Streptomyces</taxon>
    </lineage>
</organism>
<dbReference type="AlphaFoldDB" id="A0A0N7YLN5"/>
<protein>
    <submittedName>
        <fullName evidence="1">Amino acid transporter</fullName>
    </submittedName>
</protein>
<dbReference type="Proteomes" id="UP000048965">
    <property type="component" value="Unassembled WGS sequence"/>
</dbReference>
<evidence type="ECO:0000313" key="1">
    <source>
        <dbReference type="EMBL" id="GAO09307.1"/>
    </source>
</evidence>
<name>A0A0N7YLN5_9ACTN</name>
<keyword evidence="2" id="KW-1185">Reference proteome</keyword>
<reference evidence="2" key="1">
    <citation type="submission" date="2014-09" db="EMBL/GenBank/DDBJ databases">
        <title>Whole genome shotgun sequence of Streptomyces sp. NBRC 110027.</title>
        <authorList>
            <person name="Komaki H."/>
            <person name="Ichikawa N."/>
            <person name="Katano-Makiyama Y."/>
            <person name="Hosoyama A."/>
            <person name="Hashimoto M."/>
            <person name="Uohara A."/>
            <person name="Kitahashi Y."/>
            <person name="Ohji S."/>
            <person name="Kimura A."/>
            <person name="Yamazoe A."/>
            <person name="Igarashi Y."/>
            <person name="Fujita N."/>
        </authorList>
    </citation>
    <scope>NUCLEOTIDE SEQUENCE [LARGE SCALE GENOMIC DNA]</scope>
    <source>
        <strain evidence="2">NBRC 110027</strain>
    </source>
</reference>
<proteinExistence type="predicted"/>